<dbReference type="InterPro" id="IPR029065">
    <property type="entry name" value="Enolase_C-like"/>
</dbReference>
<dbReference type="InterPro" id="IPR013341">
    <property type="entry name" value="Mandelate_racemase_N_dom"/>
</dbReference>
<evidence type="ECO:0000256" key="6">
    <source>
        <dbReference type="ARBA" id="ARBA00023211"/>
    </source>
</evidence>
<evidence type="ECO:0000313" key="9">
    <source>
        <dbReference type="EMBL" id="OZI63832.1"/>
    </source>
</evidence>
<dbReference type="EMBL" id="NEVR01000003">
    <property type="protein sequence ID" value="OZI63832.1"/>
    <property type="molecule type" value="Genomic_DNA"/>
</dbReference>
<protein>
    <submittedName>
        <fullName evidence="9">Muconate cycloisomerase</fullName>
    </submittedName>
</protein>
<organism evidence="9 10">
    <name type="scientific">Bordetella genomosp. 1</name>
    <dbReference type="NCBI Taxonomy" id="1395607"/>
    <lineage>
        <taxon>Bacteria</taxon>
        <taxon>Pseudomonadati</taxon>
        <taxon>Pseudomonadota</taxon>
        <taxon>Betaproteobacteria</taxon>
        <taxon>Burkholderiales</taxon>
        <taxon>Alcaligenaceae</taxon>
        <taxon>Bordetella</taxon>
    </lineage>
</organism>
<dbReference type="Pfam" id="PF02746">
    <property type="entry name" value="MR_MLE_N"/>
    <property type="match status" value="1"/>
</dbReference>
<evidence type="ECO:0000256" key="1">
    <source>
        <dbReference type="ARBA" id="ARBA00001936"/>
    </source>
</evidence>
<accession>A0ABX4EXL6</accession>
<keyword evidence="10" id="KW-1185">Reference proteome</keyword>
<dbReference type="SFLD" id="SFLDG01258">
    <property type="entry name" value="(chloro)muconate_cycloisomeras"/>
    <property type="match status" value="1"/>
</dbReference>
<dbReference type="InterPro" id="IPR013342">
    <property type="entry name" value="Mandelate_racemase_C"/>
</dbReference>
<dbReference type="PANTHER" id="PTHR48073">
    <property type="entry name" value="O-SUCCINYLBENZOATE SYNTHASE-RELATED"/>
    <property type="match status" value="1"/>
</dbReference>
<evidence type="ECO:0000256" key="3">
    <source>
        <dbReference type="ARBA" id="ARBA00008031"/>
    </source>
</evidence>
<evidence type="ECO:0000313" key="10">
    <source>
        <dbReference type="Proteomes" id="UP000216354"/>
    </source>
</evidence>
<comment type="pathway">
    <text evidence="2">Aromatic compound metabolism.</text>
</comment>
<dbReference type="InterPro" id="IPR018110">
    <property type="entry name" value="Mandel_Rmase/mucon_lact_enz_CS"/>
</dbReference>
<dbReference type="Pfam" id="PF13378">
    <property type="entry name" value="MR_MLE_C"/>
    <property type="match status" value="1"/>
</dbReference>
<keyword evidence="6" id="KW-0464">Manganese</keyword>
<sequence>MSAATIERVETSLVDLPTIRPHKLSVATMYGQTLMLVKVYCSDGVVGIGEGTTIAGMAYGPESPEAMKLAIDAYFAPAMIGQDATRIQALMAHLGKLVRVNHFSKSAIETALLDAQGKRLGVSVSELLGGRRRDRLPVAWTLASGDTARDIAEAEKMLDTRRHRVFKLKIGARDPKTDIAHVAAIKQALGDRGAVRVDVNMAWSETQAAWAIPALAQAGCELVEQPVASAAALARLMRRFPVALMADEVLQGPESAFEIARQHGADVFAIKIEQNGGLFAAQRVAAIADAAGIELYGGTMLEGAISTIASAQLFASFAQLQWGTELFGPLLITEEILTQPLDYSDFALTVPDGPGLGISLDDEKVKRYTRDGLIKVTDRNH</sequence>
<evidence type="ECO:0000259" key="8">
    <source>
        <dbReference type="SMART" id="SM00922"/>
    </source>
</evidence>
<reference evidence="9 10" key="1">
    <citation type="submission" date="2017-05" db="EMBL/GenBank/DDBJ databases">
        <title>Complete and WGS of Bordetella genogroups.</title>
        <authorList>
            <person name="Spilker T."/>
            <person name="Lipuma J."/>
        </authorList>
    </citation>
    <scope>NUCLEOTIDE SEQUENCE [LARGE SCALE GENOMIC DNA]</scope>
    <source>
        <strain evidence="9 10">AU9795</strain>
    </source>
</reference>
<evidence type="ECO:0000256" key="2">
    <source>
        <dbReference type="ARBA" id="ARBA00005211"/>
    </source>
</evidence>
<proteinExistence type="inferred from homology"/>
<dbReference type="Gene3D" id="3.20.20.120">
    <property type="entry name" value="Enolase-like C-terminal domain"/>
    <property type="match status" value="1"/>
</dbReference>
<dbReference type="CDD" id="cd03318">
    <property type="entry name" value="MLE"/>
    <property type="match status" value="1"/>
</dbReference>
<dbReference type="SUPFAM" id="SSF54826">
    <property type="entry name" value="Enolase N-terminal domain-like"/>
    <property type="match status" value="1"/>
</dbReference>
<dbReference type="SFLD" id="SFLDS00001">
    <property type="entry name" value="Enolase"/>
    <property type="match status" value="1"/>
</dbReference>
<evidence type="ECO:0000256" key="4">
    <source>
        <dbReference type="ARBA" id="ARBA00022723"/>
    </source>
</evidence>
<name>A0ABX4EXL6_9BORD</name>
<dbReference type="SMART" id="SM00922">
    <property type="entry name" value="MR_MLE"/>
    <property type="match status" value="1"/>
</dbReference>
<keyword evidence="5" id="KW-0058">Aromatic hydrocarbons catabolism</keyword>
<comment type="cofactor">
    <cofactor evidence="1">
        <name>Mn(2+)</name>
        <dbReference type="ChEBI" id="CHEBI:29035"/>
    </cofactor>
</comment>
<dbReference type="PROSITE" id="PS00909">
    <property type="entry name" value="MR_MLE_2"/>
    <property type="match status" value="1"/>
</dbReference>
<dbReference type="InterPro" id="IPR029017">
    <property type="entry name" value="Enolase-like_N"/>
</dbReference>
<dbReference type="InterPro" id="IPR013370">
    <property type="entry name" value="Chloromuconate_cycloisomerase"/>
</dbReference>
<dbReference type="NCBIfam" id="TIGR02534">
    <property type="entry name" value="mucon_cyclo"/>
    <property type="match status" value="1"/>
</dbReference>
<keyword evidence="4" id="KW-0479">Metal-binding</keyword>
<keyword evidence="7" id="KW-0413">Isomerase</keyword>
<dbReference type="RefSeq" id="WP_094831926.1">
    <property type="nucleotide sequence ID" value="NZ_NEVR01000003.1"/>
</dbReference>
<gene>
    <name evidence="9" type="ORF">CAL27_14620</name>
</gene>
<feature type="domain" description="Mandelate racemase/muconate lactonizing enzyme C-terminal" evidence="8">
    <location>
        <begin position="148"/>
        <end position="243"/>
    </location>
</feature>
<dbReference type="SUPFAM" id="SSF51604">
    <property type="entry name" value="Enolase C-terminal domain-like"/>
    <property type="match status" value="1"/>
</dbReference>
<dbReference type="PANTHER" id="PTHR48073:SF2">
    <property type="entry name" value="O-SUCCINYLBENZOATE SYNTHASE"/>
    <property type="match status" value="1"/>
</dbReference>
<dbReference type="SFLD" id="SFLDG00180">
    <property type="entry name" value="muconate_cycloisomerase"/>
    <property type="match status" value="1"/>
</dbReference>
<dbReference type="Proteomes" id="UP000216354">
    <property type="component" value="Unassembled WGS sequence"/>
</dbReference>
<dbReference type="InterPro" id="IPR036849">
    <property type="entry name" value="Enolase-like_C_sf"/>
</dbReference>
<comment type="caution">
    <text evidence="9">The sequence shown here is derived from an EMBL/GenBank/DDBJ whole genome shotgun (WGS) entry which is preliminary data.</text>
</comment>
<comment type="similarity">
    <text evidence="3">Belongs to the mandelate racemase/muconate lactonizing enzyme family.</text>
</comment>
<evidence type="ECO:0000256" key="7">
    <source>
        <dbReference type="ARBA" id="ARBA00023235"/>
    </source>
</evidence>
<dbReference type="Gene3D" id="3.30.390.10">
    <property type="entry name" value="Enolase-like, N-terminal domain"/>
    <property type="match status" value="1"/>
</dbReference>
<evidence type="ECO:0000256" key="5">
    <source>
        <dbReference type="ARBA" id="ARBA00022797"/>
    </source>
</evidence>